<dbReference type="InterPro" id="IPR007110">
    <property type="entry name" value="Ig-like_dom"/>
</dbReference>
<reference evidence="5" key="2">
    <citation type="submission" date="2025-09" db="UniProtKB">
        <authorList>
            <consortium name="Ensembl"/>
        </authorList>
    </citation>
    <scope>IDENTIFICATION</scope>
</reference>
<dbReference type="GO" id="GO:0005886">
    <property type="term" value="C:plasma membrane"/>
    <property type="evidence" value="ECO:0007669"/>
    <property type="project" value="TreeGrafter"/>
</dbReference>
<evidence type="ECO:0000313" key="6">
    <source>
        <dbReference type="Proteomes" id="UP000694421"/>
    </source>
</evidence>
<dbReference type="PANTHER" id="PTHR23268">
    <property type="entry name" value="T-CELL RECEPTOR BETA CHAIN"/>
    <property type="match status" value="1"/>
</dbReference>
<dbReference type="InterPro" id="IPR013783">
    <property type="entry name" value="Ig-like_fold"/>
</dbReference>
<feature type="chain" id="PRO_5034736801" description="Ig-like domain-containing protein" evidence="3">
    <location>
        <begin position="19"/>
        <end position="116"/>
    </location>
</feature>
<organism evidence="5 6">
    <name type="scientific">Salvator merianae</name>
    <name type="common">Argentine black and white tegu</name>
    <name type="synonym">Tupinambis merianae</name>
    <dbReference type="NCBI Taxonomy" id="96440"/>
    <lineage>
        <taxon>Eukaryota</taxon>
        <taxon>Metazoa</taxon>
        <taxon>Chordata</taxon>
        <taxon>Craniata</taxon>
        <taxon>Vertebrata</taxon>
        <taxon>Euteleostomi</taxon>
        <taxon>Lepidosauria</taxon>
        <taxon>Squamata</taxon>
        <taxon>Bifurcata</taxon>
        <taxon>Unidentata</taxon>
        <taxon>Episquamata</taxon>
        <taxon>Laterata</taxon>
        <taxon>Teiioidea</taxon>
        <taxon>Teiidae</taxon>
        <taxon>Salvator</taxon>
    </lineage>
</organism>
<dbReference type="InterPro" id="IPR036179">
    <property type="entry name" value="Ig-like_dom_sf"/>
</dbReference>
<keyword evidence="6" id="KW-1185">Reference proteome</keyword>
<dbReference type="Proteomes" id="UP000694421">
    <property type="component" value="Unplaced"/>
</dbReference>
<dbReference type="SUPFAM" id="SSF48726">
    <property type="entry name" value="Immunoglobulin"/>
    <property type="match status" value="1"/>
</dbReference>
<feature type="domain" description="Ig-like" evidence="4">
    <location>
        <begin position="31"/>
        <end position="116"/>
    </location>
</feature>
<dbReference type="AlphaFoldDB" id="A0A8D0BSW6"/>
<evidence type="ECO:0000259" key="4">
    <source>
        <dbReference type="PROSITE" id="PS50835"/>
    </source>
</evidence>
<proteinExistence type="predicted"/>
<evidence type="ECO:0000313" key="5">
    <source>
        <dbReference type="Ensembl" id="ENSSMRP00000008704.1"/>
    </source>
</evidence>
<evidence type="ECO:0000256" key="3">
    <source>
        <dbReference type="SAM" id="SignalP"/>
    </source>
</evidence>
<dbReference type="SMART" id="SM00406">
    <property type="entry name" value="IGv"/>
    <property type="match status" value="1"/>
</dbReference>
<evidence type="ECO:0000256" key="1">
    <source>
        <dbReference type="ARBA" id="ARBA00022729"/>
    </source>
</evidence>
<dbReference type="Pfam" id="PF07686">
    <property type="entry name" value="V-set"/>
    <property type="match status" value="1"/>
</dbReference>
<dbReference type="GO" id="GO:0002376">
    <property type="term" value="P:immune system process"/>
    <property type="evidence" value="ECO:0007669"/>
    <property type="project" value="UniProtKB-KW"/>
</dbReference>
<dbReference type="Ensembl" id="ENSSMRT00000010159.1">
    <property type="protein sequence ID" value="ENSSMRP00000008704.1"/>
    <property type="gene ID" value="ENSSMRG00000006969.1"/>
</dbReference>
<dbReference type="Gene3D" id="2.60.40.10">
    <property type="entry name" value="Immunoglobulins"/>
    <property type="match status" value="1"/>
</dbReference>
<keyword evidence="1 3" id="KW-0732">Signal</keyword>
<sequence length="116" mass="13204">HCHCCLGWSAWCLCGCSSAGISQTYSLVHQEGQNAQLECRQTNNHDSMFWYRQEADQSLQLLYSFLYLEVRENSSISSRFTAERPQTAYSNLKISSVKQEDSAVYFCATSKHSTSK</sequence>
<keyword evidence="2" id="KW-0391">Immunity</keyword>
<dbReference type="PANTHER" id="PTHR23268:SF14">
    <property type="entry name" value="T CELL RECEPTOR BETA VARIABLE 12-3-RELATED"/>
    <property type="match status" value="1"/>
</dbReference>
<dbReference type="PROSITE" id="PS50835">
    <property type="entry name" value="IG_LIKE"/>
    <property type="match status" value="1"/>
</dbReference>
<dbReference type="GO" id="GO:0007166">
    <property type="term" value="P:cell surface receptor signaling pathway"/>
    <property type="evidence" value="ECO:0007669"/>
    <property type="project" value="TreeGrafter"/>
</dbReference>
<evidence type="ECO:0000256" key="2">
    <source>
        <dbReference type="ARBA" id="ARBA00022859"/>
    </source>
</evidence>
<dbReference type="GeneTree" id="ENSGT00940000162509"/>
<name>A0A8D0BSW6_SALMN</name>
<accession>A0A8D0BSW6</accession>
<protein>
    <recommendedName>
        <fullName evidence="4">Ig-like domain-containing protein</fullName>
    </recommendedName>
</protein>
<reference evidence="5" key="1">
    <citation type="submission" date="2025-08" db="UniProtKB">
        <authorList>
            <consortium name="Ensembl"/>
        </authorList>
    </citation>
    <scope>IDENTIFICATION</scope>
</reference>
<dbReference type="OMA" id="NLNHDYM"/>
<feature type="signal peptide" evidence="3">
    <location>
        <begin position="1"/>
        <end position="18"/>
    </location>
</feature>
<dbReference type="InterPro" id="IPR050413">
    <property type="entry name" value="TCR_beta_variable"/>
</dbReference>
<dbReference type="InterPro" id="IPR013106">
    <property type="entry name" value="Ig_V-set"/>
</dbReference>